<accession>A0A9P9WIW5</accession>
<evidence type="ECO:0000256" key="3">
    <source>
        <dbReference type="ARBA" id="ARBA00023242"/>
    </source>
</evidence>
<dbReference type="SUPFAM" id="SSF48452">
    <property type="entry name" value="TPR-like"/>
    <property type="match status" value="1"/>
</dbReference>
<dbReference type="GO" id="GO:0031048">
    <property type="term" value="P:regulatory ncRNA-mediated heterochromatin formation"/>
    <property type="evidence" value="ECO:0007669"/>
    <property type="project" value="TreeGrafter"/>
</dbReference>
<comment type="subcellular location">
    <subcellularLocation>
        <location evidence="1">Nucleus</location>
    </subcellularLocation>
</comment>
<keyword evidence="6" id="KW-1185">Reference proteome</keyword>
<dbReference type="Pfam" id="PF08424">
    <property type="entry name" value="NRDE-2"/>
    <property type="match status" value="1"/>
</dbReference>
<proteinExistence type="inferred from homology"/>
<dbReference type="GO" id="GO:1902369">
    <property type="term" value="P:negative regulation of RNA catabolic process"/>
    <property type="evidence" value="ECO:0007669"/>
    <property type="project" value="TreeGrafter"/>
</dbReference>
<sequence length="1071" mass="119779">MASKGGSSVPKFSSFKRKTETPPAVEEEKQTAPAATNDEVRRKDKDRSQRRQGISHSDVTQLPERGSRKDGRNTRRQPLVSPHPAQPHQTGNDIFVIDKTGDGLIRRYGSNNRYDIPGYRRIGAGRLLGSNAFLRIDRTSARQEFSLLGFGEGSSALSRHRKSVLANAGRESSDVVRVRADTSGKFTGSEDFLALRQSKKRKRDESLSDHETSGEDKPSYKSIHGMSKKHEHSDSDEAYGSDSSSETGPPDTNDPVKLRGIELSARVKTQPDDMDAWIELVGHQDVLLRATEHGDRRATQAEVRSFADIKLSLLDKALAHAKTPEYTRALRLQVMHEGSKVWDPKTLTQRWENLLKDHGTSFEIWRSYVIFRQTNLSTIRYDDIKRLYTARLRVIEEEIACSSSASDKQALYGQMAVVFLAATQFIADSGFGELAAAAWQATLELNFHRPQSLANVSKDSALSSFQGFWESEVPRIGDDSAQGWANFHDSGGMDEATEPKSFSSGKVPQTRDPYKAWAAIETQRAQDAVTPARTMDDGTEDDPYRVVMYSDIEELLVFIATEALPIVRGQLVDAFLLFNQLPVAFGTSNTILASSKDCLAGGIRNLPITAGNDEKESVGEVGQSTFPQPAFEHRYQAIAKSTEVLFPSQSWFKYLSPIRGIVPAAQFGLVMTTVRQLALSSHQSEFATYCLALECYNNAGGSKKAAKALLKQDAGNIELYVGFAKSEFVKGAKDSARNVASASLGLPSLSSHDRLLLCLTWAWMEIEDGQLKESLRRLCHASQDDPSEDLATPAQVLKMKQMLTGSRDHLLSSRDADTAVTYAKGLALLEYMTRSSGKEPQSGSQGDVWSAMASIESCSAELISRGFRESPAHEKLLQFAAELLFYHANHGPYRPAFLREHIERYITLFPQNTIFLNLYAWREERLSIDDRVRSLLDLVVLTKAHDCVSSRVFAIRHEMGTGNVHSTRAAFERAVESETCKHHVGVWISYIRYCHQKKELRSKAKDVFYRAIQECPWSKHVFMEAFVTLARDMDSSELKSVYNTLCEKGLRVHVELDEFVRSWKQDQKRRA</sequence>
<evidence type="ECO:0000256" key="2">
    <source>
        <dbReference type="ARBA" id="ARBA00009265"/>
    </source>
</evidence>
<dbReference type="GO" id="GO:0071013">
    <property type="term" value="C:catalytic step 2 spliceosome"/>
    <property type="evidence" value="ECO:0007669"/>
    <property type="project" value="TreeGrafter"/>
</dbReference>
<feature type="region of interest" description="Disordered" evidence="4">
    <location>
        <begin position="1"/>
        <end position="94"/>
    </location>
</feature>
<keyword evidence="3" id="KW-0539">Nucleus</keyword>
<reference evidence="5" key="1">
    <citation type="submission" date="2021-03" db="EMBL/GenBank/DDBJ databases">
        <title>Revisited historic fungal species revealed as producer of novel bioactive compounds through whole genome sequencing and comparative genomics.</title>
        <authorList>
            <person name="Vignolle G.A."/>
            <person name="Hochenegger N."/>
            <person name="Mach R.L."/>
            <person name="Mach-Aigner A.R."/>
            <person name="Javad Rahimi M."/>
            <person name="Salim K.A."/>
            <person name="Chan C.M."/>
            <person name="Lim L.B.L."/>
            <person name="Cai F."/>
            <person name="Druzhinina I.S."/>
            <person name="U'Ren J.M."/>
            <person name="Derntl C."/>
        </authorList>
    </citation>
    <scope>NUCLEOTIDE SEQUENCE</scope>
    <source>
        <strain evidence="5">TUCIM 5799</strain>
    </source>
</reference>
<comment type="caution">
    <text evidence="5">The sequence shown here is derived from an EMBL/GenBank/DDBJ whole genome shotgun (WGS) entry which is preliminary data.</text>
</comment>
<feature type="compositionally biased region" description="Basic and acidic residues" evidence="4">
    <location>
        <begin position="38"/>
        <end position="49"/>
    </location>
</feature>
<dbReference type="PANTHER" id="PTHR13471:SF0">
    <property type="entry name" value="NUCLEAR EXOSOME REGULATOR NRDE2"/>
    <property type="match status" value="1"/>
</dbReference>
<evidence type="ECO:0000313" key="6">
    <source>
        <dbReference type="Proteomes" id="UP000829685"/>
    </source>
</evidence>
<evidence type="ECO:0000313" key="5">
    <source>
        <dbReference type="EMBL" id="KAI1865577.1"/>
    </source>
</evidence>
<evidence type="ECO:0008006" key="7">
    <source>
        <dbReference type="Google" id="ProtNLM"/>
    </source>
</evidence>
<dbReference type="Gene3D" id="1.25.40.10">
    <property type="entry name" value="Tetratricopeptide repeat domain"/>
    <property type="match status" value="1"/>
</dbReference>
<dbReference type="InterPro" id="IPR011990">
    <property type="entry name" value="TPR-like_helical_dom_sf"/>
</dbReference>
<name>A0A9P9WIW5_9PEZI</name>
<dbReference type="AlphaFoldDB" id="A0A9P9WIW5"/>
<feature type="compositionally biased region" description="Basic and acidic residues" evidence="4">
    <location>
        <begin position="203"/>
        <end position="219"/>
    </location>
</feature>
<dbReference type="EMBL" id="JAFIMR010000021">
    <property type="protein sequence ID" value="KAI1865577.1"/>
    <property type="molecule type" value="Genomic_DNA"/>
</dbReference>
<dbReference type="PANTHER" id="PTHR13471">
    <property type="entry name" value="TETRATRICOPEPTIDE-LIKE HELICAL"/>
    <property type="match status" value="1"/>
</dbReference>
<protein>
    <recommendedName>
        <fullName evidence="7">DUF1740-domain-containing protein</fullName>
    </recommendedName>
</protein>
<evidence type="ECO:0000256" key="1">
    <source>
        <dbReference type="ARBA" id="ARBA00004123"/>
    </source>
</evidence>
<dbReference type="InterPro" id="IPR013633">
    <property type="entry name" value="NRDE-2"/>
</dbReference>
<dbReference type="Proteomes" id="UP000829685">
    <property type="component" value="Unassembled WGS sequence"/>
</dbReference>
<feature type="region of interest" description="Disordered" evidence="4">
    <location>
        <begin position="191"/>
        <end position="257"/>
    </location>
</feature>
<comment type="similarity">
    <text evidence="2">Belongs to the NRDE2 family.</text>
</comment>
<organism evidence="5 6">
    <name type="scientific">Neoarthrinium moseri</name>
    <dbReference type="NCBI Taxonomy" id="1658444"/>
    <lineage>
        <taxon>Eukaryota</taxon>
        <taxon>Fungi</taxon>
        <taxon>Dikarya</taxon>
        <taxon>Ascomycota</taxon>
        <taxon>Pezizomycotina</taxon>
        <taxon>Sordariomycetes</taxon>
        <taxon>Xylariomycetidae</taxon>
        <taxon>Amphisphaeriales</taxon>
        <taxon>Apiosporaceae</taxon>
        <taxon>Neoarthrinium</taxon>
    </lineage>
</organism>
<evidence type="ECO:0000256" key="4">
    <source>
        <dbReference type="SAM" id="MobiDB-lite"/>
    </source>
</evidence>
<gene>
    <name evidence="5" type="ORF">JX265_007900</name>
</gene>